<sequence length="65" mass="7198">MDQIRALEILEDIASGCSPTTGELVRNDSVLNERDVIRALQIAIDTLKVGNQNQFLPTITIDETE</sequence>
<dbReference type="RefSeq" id="WP_200105161.1">
    <property type="nucleotide sequence ID" value="NZ_JAEHFV010000002.1"/>
</dbReference>
<dbReference type="AlphaFoldDB" id="A0A934UJ48"/>
<name>A0A934UJ48_9FLAO</name>
<dbReference type="EMBL" id="JAEHFV010000002">
    <property type="protein sequence ID" value="MBK0369224.1"/>
    <property type="molecule type" value="Genomic_DNA"/>
</dbReference>
<gene>
    <name evidence="1" type="ORF">I5M07_05175</name>
</gene>
<dbReference type="Proteomes" id="UP000609172">
    <property type="component" value="Unassembled WGS sequence"/>
</dbReference>
<evidence type="ECO:0000313" key="1">
    <source>
        <dbReference type="EMBL" id="MBK0369224.1"/>
    </source>
</evidence>
<organism evidence="1 2">
    <name type="scientific">Flavobacterium agrisoli</name>
    <dbReference type="NCBI Taxonomy" id="2793066"/>
    <lineage>
        <taxon>Bacteria</taxon>
        <taxon>Pseudomonadati</taxon>
        <taxon>Bacteroidota</taxon>
        <taxon>Flavobacteriia</taxon>
        <taxon>Flavobacteriales</taxon>
        <taxon>Flavobacteriaceae</taxon>
        <taxon>Flavobacterium</taxon>
    </lineage>
</organism>
<accession>A0A934UJ48</accession>
<comment type="caution">
    <text evidence="1">The sequence shown here is derived from an EMBL/GenBank/DDBJ whole genome shotgun (WGS) entry which is preliminary data.</text>
</comment>
<protein>
    <submittedName>
        <fullName evidence="1">Uncharacterized protein</fullName>
    </submittedName>
</protein>
<reference evidence="1" key="1">
    <citation type="submission" date="2020-12" db="EMBL/GenBank/DDBJ databases">
        <title>Bacterial novel species Flavobacterium sp. SE-1-e isolated from soil.</title>
        <authorList>
            <person name="Jung H.-Y."/>
        </authorList>
    </citation>
    <scope>NUCLEOTIDE SEQUENCE</scope>
    <source>
        <strain evidence="1">SE-1-e</strain>
    </source>
</reference>
<proteinExistence type="predicted"/>
<evidence type="ECO:0000313" key="2">
    <source>
        <dbReference type="Proteomes" id="UP000609172"/>
    </source>
</evidence>
<keyword evidence="2" id="KW-1185">Reference proteome</keyword>